<sequence>MGYMPSEYDKYFNFGLIDYSEFDINIEPPTPPPIPQNNINTNQEDQVSMQENIDSSQESIENQVKDQEIMPELNQDEQDESLTIETDSDMNYCFDIVSYSLNPECTNIEEVVNYEDTILEPEQSKDTLSSENETFEENEEELESNFDKVPMEIIVHIFKFLNPSDLKFVALVSRKFLSACMYKKLSKNFMLHFVDSYYKEFSVQISQFVDSLRIFPIISLNTGNFDIAAQSFWLDYGLNIEEIYFRNGILRKEEFENIIRWTKNLKVLKIESNSIFATWHIRNDYSERLFVFENCYHISLAKNAFINRKIFDYMVSKAPNLREIDLSYCLGKLNGRDRNMLLDHFIFYLKGYGDTIKAINLTHTLTDDYFLQQLSEVKCLKLKSLSLTFNGCVTNNKFGLIPLLRAQNELEMLNLSESPAVEETILMEISTNLKHIRRLILRKCSHVTDYSLVPISRCEYLEAIDITACDLVTDEGIHDALMIGTPKKHMKELYFALLSNITEVMFVRLGPKFHEQITHLDLGGSTNLADDALQTIFCHFTKIRFLNLDSCCKISDYGLTGKFQNQCYFSIKNLRGLRIFRMQNCYKVTDFALIDSFEFNELRELYMARTHFKREGLEALVKNCPAIEILDLGEVDGVDDDTIEIVTKHLHRLHTLKLNGNEKITERIFDHIYQNCLDIKYLYLRNCPNINADNIMNQLYLMKSLRKVYLE</sequence>
<dbReference type="EMBL" id="OU895879">
    <property type="protein sequence ID" value="CAG9808281.1"/>
    <property type="molecule type" value="Genomic_DNA"/>
</dbReference>
<keyword evidence="1" id="KW-0833">Ubl conjugation pathway</keyword>
<dbReference type="SMART" id="SM00256">
    <property type="entry name" value="FBOX"/>
    <property type="match status" value="1"/>
</dbReference>
<dbReference type="SUPFAM" id="SSF81383">
    <property type="entry name" value="F-box domain"/>
    <property type="match status" value="1"/>
</dbReference>
<organism evidence="3 4">
    <name type="scientific">Chironomus riparius</name>
    <dbReference type="NCBI Taxonomy" id="315576"/>
    <lineage>
        <taxon>Eukaryota</taxon>
        <taxon>Metazoa</taxon>
        <taxon>Ecdysozoa</taxon>
        <taxon>Arthropoda</taxon>
        <taxon>Hexapoda</taxon>
        <taxon>Insecta</taxon>
        <taxon>Pterygota</taxon>
        <taxon>Neoptera</taxon>
        <taxon>Endopterygota</taxon>
        <taxon>Diptera</taxon>
        <taxon>Nematocera</taxon>
        <taxon>Chironomoidea</taxon>
        <taxon>Chironomidae</taxon>
        <taxon>Chironominae</taxon>
        <taxon>Chironomus</taxon>
    </lineage>
</organism>
<dbReference type="PANTHER" id="PTHR13318">
    <property type="entry name" value="PARTNER OF PAIRED, ISOFORM B-RELATED"/>
    <property type="match status" value="1"/>
</dbReference>
<proteinExistence type="predicted"/>
<dbReference type="SMART" id="SM00367">
    <property type="entry name" value="LRR_CC"/>
    <property type="match status" value="7"/>
</dbReference>
<dbReference type="Proteomes" id="UP001153620">
    <property type="component" value="Chromosome 3"/>
</dbReference>
<reference evidence="3" key="1">
    <citation type="submission" date="2022-01" db="EMBL/GenBank/DDBJ databases">
        <authorList>
            <person name="King R."/>
        </authorList>
    </citation>
    <scope>NUCLEOTIDE SEQUENCE</scope>
</reference>
<dbReference type="OrthoDB" id="27842at2759"/>
<dbReference type="Pfam" id="PF12937">
    <property type="entry name" value="F-box-like"/>
    <property type="match status" value="1"/>
</dbReference>
<accession>A0A9N9S3L8</accession>
<keyword evidence="4" id="KW-1185">Reference proteome</keyword>
<dbReference type="GO" id="GO:0031146">
    <property type="term" value="P:SCF-dependent proteasomal ubiquitin-dependent protein catabolic process"/>
    <property type="evidence" value="ECO:0007669"/>
    <property type="project" value="TreeGrafter"/>
</dbReference>
<gene>
    <name evidence="3" type="ORF">CHIRRI_LOCUS11123</name>
</gene>
<dbReference type="InterPro" id="IPR032675">
    <property type="entry name" value="LRR_dom_sf"/>
</dbReference>
<evidence type="ECO:0000259" key="2">
    <source>
        <dbReference type="PROSITE" id="PS50181"/>
    </source>
</evidence>
<dbReference type="InterPro" id="IPR006553">
    <property type="entry name" value="Leu-rich_rpt_Cys-con_subtyp"/>
</dbReference>
<dbReference type="SUPFAM" id="SSF52047">
    <property type="entry name" value="RNI-like"/>
    <property type="match status" value="2"/>
</dbReference>
<evidence type="ECO:0000313" key="3">
    <source>
        <dbReference type="EMBL" id="CAG9808281.1"/>
    </source>
</evidence>
<dbReference type="GO" id="GO:0019005">
    <property type="term" value="C:SCF ubiquitin ligase complex"/>
    <property type="evidence" value="ECO:0007669"/>
    <property type="project" value="TreeGrafter"/>
</dbReference>
<evidence type="ECO:0000256" key="1">
    <source>
        <dbReference type="ARBA" id="ARBA00022786"/>
    </source>
</evidence>
<protein>
    <recommendedName>
        <fullName evidence="2">F-box domain-containing protein</fullName>
    </recommendedName>
</protein>
<feature type="domain" description="F-box" evidence="2">
    <location>
        <begin position="143"/>
        <end position="201"/>
    </location>
</feature>
<name>A0A9N9S3L8_9DIPT</name>
<dbReference type="PROSITE" id="PS50181">
    <property type="entry name" value="FBOX"/>
    <property type="match status" value="1"/>
</dbReference>
<reference evidence="3" key="2">
    <citation type="submission" date="2022-10" db="EMBL/GenBank/DDBJ databases">
        <authorList>
            <consortium name="ENA_rothamsted_submissions"/>
            <consortium name="culmorum"/>
            <person name="King R."/>
        </authorList>
    </citation>
    <scope>NUCLEOTIDE SEQUENCE</scope>
</reference>
<dbReference type="Gene3D" id="3.80.10.10">
    <property type="entry name" value="Ribonuclease Inhibitor"/>
    <property type="match status" value="4"/>
</dbReference>
<dbReference type="InterPro" id="IPR001810">
    <property type="entry name" value="F-box_dom"/>
</dbReference>
<dbReference type="AlphaFoldDB" id="A0A9N9S3L8"/>
<dbReference type="InterPro" id="IPR036047">
    <property type="entry name" value="F-box-like_dom_sf"/>
</dbReference>
<evidence type="ECO:0000313" key="4">
    <source>
        <dbReference type="Proteomes" id="UP001153620"/>
    </source>
</evidence>